<protein>
    <submittedName>
        <fullName evidence="2">Uncharacterized protein</fullName>
    </submittedName>
</protein>
<keyword evidence="1" id="KW-0472">Membrane</keyword>
<organism evidence="2 3">
    <name type="scientific">Araneus ventricosus</name>
    <name type="common">Orbweaver spider</name>
    <name type="synonym">Epeira ventricosa</name>
    <dbReference type="NCBI Taxonomy" id="182803"/>
    <lineage>
        <taxon>Eukaryota</taxon>
        <taxon>Metazoa</taxon>
        <taxon>Ecdysozoa</taxon>
        <taxon>Arthropoda</taxon>
        <taxon>Chelicerata</taxon>
        <taxon>Arachnida</taxon>
        <taxon>Araneae</taxon>
        <taxon>Araneomorphae</taxon>
        <taxon>Entelegynae</taxon>
        <taxon>Araneoidea</taxon>
        <taxon>Araneidae</taxon>
        <taxon>Araneus</taxon>
    </lineage>
</organism>
<dbReference type="Proteomes" id="UP000499080">
    <property type="component" value="Unassembled WGS sequence"/>
</dbReference>
<keyword evidence="1" id="KW-1133">Transmembrane helix</keyword>
<proteinExistence type="predicted"/>
<dbReference type="AlphaFoldDB" id="A0A4Y2KYM5"/>
<gene>
    <name evidence="2" type="ORF">AVEN_214286_1</name>
</gene>
<name>A0A4Y2KYM5_ARAVE</name>
<sequence>MAVHWDPQNVNPLKNLPHQELVVAVFVCSGSEVLGVPETDSIEKINLWPGTVAHSKTRGQIALRCFRYWKLRGGLTQNRLIMSDCGSKLQVGSKIALVLLQNRDVNMTKVILKLIFIYPYLYYFSLLVYAVLLNA</sequence>
<accession>A0A4Y2KYM5</accession>
<evidence type="ECO:0000313" key="2">
    <source>
        <dbReference type="EMBL" id="GBN06456.1"/>
    </source>
</evidence>
<evidence type="ECO:0000256" key="1">
    <source>
        <dbReference type="SAM" id="Phobius"/>
    </source>
</evidence>
<comment type="caution">
    <text evidence="2">The sequence shown here is derived from an EMBL/GenBank/DDBJ whole genome shotgun (WGS) entry which is preliminary data.</text>
</comment>
<dbReference type="EMBL" id="BGPR01005065">
    <property type="protein sequence ID" value="GBN06456.1"/>
    <property type="molecule type" value="Genomic_DNA"/>
</dbReference>
<keyword evidence="1" id="KW-0812">Transmembrane</keyword>
<feature type="transmembrane region" description="Helical" evidence="1">
    <location>
        <begin position="110"/>
        <end position="132"/>
    </location>
</feature>
<keyword evidence="3" id="KW-1185">Reference proteome</keyword>
<reference evidence="2 3" key="1">
    <citation type="journal article" date="2019" name="Sci. Rep.">
        <title>Orb-weaving spider Araneus ventricosus genome elucidates the spidroin gene catalogue.</title>
        <authorList>
            <person name="Kono N."/>
            <person name="Nakamura H."/>
            <person name="Ohtoshi R."/>
            <person name="Moran D.A.P."/>
            <person name="Shinohara A."/>
            <person name="Yoshida Y."/>
            <person name="Fujiwara M."/>
            <person name="Mori M."/>
            <person name="Tomita M."/>
            <person name="Arakawa K."/>
        </authorList>
    </citation>
    <scope>NUCLEOTIDE SEQUENCE [LARGE SCALE GENOMIC DNA]</scope>
</reference>
<evidence type="ECO:0000313" key="3">
    <source>
        <dbReference type="Proteomes" id="UP000499080"/>
    </source>
</evidence>